<organism evidence="1 2">
    <name type="scientific">Armillaria luteobubalina</name>
    <dbReference type="NCBI Taxonomy" id="153913"/>
    <lineage>
        <taxon>Eukaryota</taxon>
        <taxon>Fungi</taxon>
        <taxon>Dikarya</taxon>
        <taxon>Basidiomycota</taxon>
        <taxon>Agaricomycotina</taxon>
        <taxon>Agaricomycetes</taxon>
        <taxon>Agaricomycetidae</taxon>
        <taxon>Agaricales</taxon>
        <taxon>Marasmiineae</taxon>
        <taxon>Physalacriaceae</taxon>
        <taxon>Armillaria</taxon>
    </lineage>
</organism>
<name>A0AA39QJZ3_9AGAR</name>
<evidence type="ECO:0000313" key="1">
    <source>
        <dbReference type="EMBL" id="KAK0504337.1"/>
    </source>
</evidence>
<reference evidence="1" key="1">
    <citation type="submission" date="2023-06" db="EMBL/GenBank/DDBJ databases">
        <authorList>
            <consortium name="Lawrence Berkeley National Laboratory"/>
            <person name="Ahrendt S."/>
            <person name="Sahu N."/>
            <person name="Indic B."/>
            <person name="Wong-Bajracharya J."/>
            <person name="Merenyi Z."/>
            <person name="Ke H.-M."/>
            <person name="Monk M."/>
            <person name="Kocsube S."/>
            <person name="Drula E."/>
            <person name="Lipzen A."/>
            <person name="Balint B."/>
            <person name="Henrissat B."/>
            <person name="Andreopoulos B."/>
            <person name="Martin F.M."/>
            <person name="Harder C.B."/>
            <person name="Rigling D."/>
            <person name="Ford K.L."/>
            <person name="Foster G.D."/>
            <person name="Pangilinan J."/>
            <person name="Papanicolaou A."/>
            <person name="Barry K."/>
            <person name="LaButti K."/>
            <person name="Viragh M."/>
            <person name="Koriabine M."/>
            <person name="Yan M."/>
            <person name="Riley R."/>
            <person name="Champramary S."/>
            <person name="Plett K.L."/>
            <person name="Tsai I.J."/>
            <person name="Slot J."/>
            <person name="Sipos G."/>
            <person name="Plett J."/>
            <person name="Nagy L.G."/>
            <person name="Grigoriev I.V."/>
        </authorList>
    </citation>
    <scope>NUCLEOTIDE SEQUENCE</scope>
    <source>
        <strain evidence="1">HWK02</strain>
    </source>
</reference>
<evidence type="ECO:0000313" key="2">
    <source>
        <dbReference type="Proteomes" id="UP001175228"/>
    </source>
</evidence>
<sequence>MGDWCSSIRTAVSFSVTLLDSVIEPTPSRNPFCRCYLLLPSRFIPSASDIITRTFKTRMISPERSIWTPCFGCSCPNHDISSTYDLHHRTSPHNDPIDVTHLATSNDYPTPGEVSALHVIIHDEKNTSDICTTKSLTWLTYAETSKCRYHVSTADRRGSLKPATIRSVIRQKKRNFSPPSDACPRRSYMKYFSLRLTSHQRSTGVKRAKNGSCPPLRYLAPRSGALSGV</sequence>
<keyword evidence="2" id="KW-1185">Reference proteome</keyword>
<comment type="caution">
    <text evidence="1">The sequence shown here is derived from an EMBL/GenBank/DDBJ whole genome shotgun (WGS) entry which is preliminary data.</text>
</comment>
<protein>
    <submittedName>
        <fullName evidence="1">Uncharacterized protein</fullName>
    </submittedName>
</protein>
<dbReference type="EMBL" id="JAUEPU010000003">
    <property type="protein sequence ID" value="KAK0504337.1"/>
    <property type="molecule type" value="Genomic_DNA"/>
</dbReference>
<dbReference type="AlphaFoldDB" id="A0AA39QJZ3"/>
<accession>A0AA39QJZ3</accession>
<proteinExistence type="predicted"/>
<gene>
    <name evidence="1" type="ORF">EDD18DRAFT_496545</name>
</gene>
<dbReference type="Proteomes" id="UP001175228">
    <property type="component" value="Unassembled WGS sequence"/>
</dbReference>